<evidence type="ECO:0000313" key="2">
    <source>
        <dbReference type="Proteomes" id="UP000748756"/>
    </source>
</evidence>
<name>A0A9P5UTZ1_9FUNG</name>
<dbReference type="Proteomes" id="UP000748756">
    <property type="component" value="Unassembled WGS sequence"/>
</dbReference>
<organism evidence="1 2">
    <name type="scientific">Linnemannia schmuckeri</name>
    <dbReference type="NCBI Taxonomy" id="64567"/>
    <lineage>
        <taxon>Eukaryota</taxon>
        <taxon>Fungi</taxon>
        <taxon>Fungi incertae sedis</taxon>
        <taxon>Mucoromycota</taxon>
        <taxon>Mortierellomycotina</taxon>
        <taxon>Mortierellomycetes</taxon>
        <taxon>Mortierellales</taxon>
        <taxon>Mortierellaceae</taxon>
        <taxon>Linnemannia</taxon>
    </lineage>
</organism>
<keyword evidence="2" id="KW-1185">Reference proteome</keyword>
<proteinExistence type="predicted"/>
<reference evidence="1" key="1">
    <citation type="journal article" date="2020" name="Fungal Divers.">
        <title>Resolving the Mortierellaceae phylogeny through synthesis of multi-gene phylogenetics and phylogenomics.</title>
        <authorList>
            <person name="Vandepol N."/>
            <person name="Liber J."/>
            <person name="Desiro A."/>
            <person name="Na H."/>
            <person name="Kennedy M."/>
            <person name="Barry K."/>
            <person name="Grigoriev I.V."/>
            <person name="Miller A.N."/>
            <person name="O'Donnell K."/>
            <person name="Stajich J.E."/>
            <person name="Bonito G."/>
        </authorList>
    </citation>
    <scope>NUCLEOTIDE SEQUENCE</scope>
    <source>
        <strain evidence="1">NRRL 6426</strain>
    </source>
</reference>
<protein>
    <submittedName>
        <fullName evidence="1">Uncharacterized protein</fullName>
    </submittedName>
</protein>
<feature type="non-terminal residue" evidence="1">
    <location>
        <position position="210"/>
    </location>
</feature>
<comment type="caution">
    <text evidence="1">The sequence shown here is derived from an EMBL/GenBank/DDBJ whole genome shotgun (WGS) entry which is preliminary data.</text>
</comment>
<evidence type="ECO:0000313" key="1">
    <source>
        <dbReference type="EMBL" id="KAF9118044.1"/>
    </source>
</evidence>
<gene>
    <name evidence="1" type="ORF">BG015_006769</name>
</gene>
<accession>A0A9P5UTZ1</accession>
<dbReference type="OrthoDB" id="2426874at2759"/>
<sequence>MADHDLDDPSPFSADYLTSSGQEPDLSQFSIMSDSDYNGDVDLTSDLHDVLLSKRNSLERWTKAYRHSLLRVTKTPTEHPSYATWHQECANLAKIVRQKQNEHASFAAALSLGSLPTETIASPTSATTDTAKVDNKKLSLDSGTPRFGDAKYGKGQSFRVIHDPHLFLDSFKTYCENSYGEKPFLASAQRLLCMAILDEQTRQQFNDELA</sequence>
<dbReference type="EMBL" id="JAAAUQ010003282">
    <property type="protein sequence ID" value="KAF9118044.1"/>
    <property type="molecule type" value="Genomic_DNA"/>
</dbReference>
<dbReference type="AlphaFoldDB" id="A0A9P5UTZ1"/>